<dbReference type="RefSeq" id="WP_064266950.1">
    <property type="nucleotide sequence ID" value="NZ_LXJZ01000101.1"/>
</dbReference>
<dbReference type="InterPro" id="IPR044946">
    <property type="entry name" value="Restrct_endonuc_typeI_TRD_sf"/>
</dbReference>
<dbReference type="Pfam" id="PF01420">
    <property type="entry name" value="Methylase_S"/>
    <property type="match status" value="1"/>
</dbReference>
<evidence type="ECO:0000256" key="3">
    <source>
        <dbReference type="ARBA" id="ARBA00023125"/>
    </source>
</evidence>
<evidence type="ECO:0000256" key="2">
    <source>
        <dbReference type="ARBA" id="ARBA00022747"/>
    </source>
</evidence>
<evidence type="ECO:0000313" key="7">
    <source>
        <dbReference type="Proteomes" id="UP000077961"/>
    </source>
</evidence>
<feature type="domain" description="Type I restriction modification DNA specificity" evidence="4">
    <location>
        <begin position="376"/>
        <end position="544"/>
    </location>
</feature>
<keyword evidence="2" id="KW-0680">Restriction system</keyword>
<dbReference type="EMBL" id="LXJZ01000101">
    <property type="protein sequence ID" value="OAJ60565.1"/>
    <property type="molecule type" value="Genomic_DNA"/>
</dbReference>
<dbReference type="Proteomes" id="UP000077961">
    <property type="component" value="Unassembled WGS sequence"/>
</dbReference>
<protein>
    <recommendedName>
        <fullName evidence="4">Type I restriction modification DNA specificity domain-containing protein</fullName>
    </recommendedName>
</protein>
<name>A0A1A9NCZ2_9BURK</name>
<dbReference type="InterPro" id="IPR051212">
    <property type="entry name" value="Type-I_RE_S_subunit"/>
</dbReference>
<gene>
    <name evidence="5" type="ORF">A6V36_01865</name>
    <name evidence="6" type="ORF">A6V37_01065</name>
</gene>
<comment type="similarity">
    <text evidence="1">Belongs to the type-I restriction system S methylase family.</text>
</comment>
<dbReference type="PANTHER" id="PTHR43140:SF1">
    <property type="entry name" value="TYPE I RESTRICTION ENZYME ECOKI SPECIFICITY SUBUNIT"/>
    <property type="match status" value="1"/>
</dbReference>
<reference evidence="7 8" key="1">
    <citation type="submission" date="2016-04" db="EMBL/GenBank/DDBJ databases">
        <title>Reclassification of Paraburkholderia panaciterrae (Farh et al. 2015) Dobritsa &amp; Samadpour 2016 as a later homotypic synonym of Paraburkholderia ginsengiterrae (Farh et al. 2015) Dobritsa &amp; Samadpour 2016.</title>
        <authorList>
            <person name="Dobritsa A.P."/>
            <person name="Kutumbaka K."/>
            <person name="Samadpour M."/>
        </authorList>
    </citation>
    <scope>NUCLEOTIDE SEQUENCE [LARGE SCALE GENOMIC DNA]</scope>
    <source>
        <strain evidence="6 8">DCY85</strain>
        <strain evidence="5 7">DCY85-1</strain>
    </source>
</reference>
<dbReference type="CDD" id="cd17517">
    <property type="entry name" value="RMtype1_S_EcoKI_StySPI-TRD2-CR2_like"/>
    <property type="match status" value="1"/>
</dbReference>
<accession>A0A1A9NCZ2</accession>
<dbReference type="AlphaFoldDB" id="A0A1A9NCZ2"/>
<dbReference type="Proteomes" id="UP000078116">
    <property type="component" value="Unassembled WGS sequence"/>
</dbReference>
<evidence type="ECO:0000313" key="8">
    <source>
        <dbReference type="Proteomes" id="UP000078116"/>
    </source>
</evidence>
<organism evidence="6 8">
    <name type="scientific">Paraburkholderia ginsengiterrae</name>
    <dbReference type="NCBI Taxonomy" id="1462993"/>
    <lineage>
        <taxon>Bacteria</taxon>
        <taxon>Pseudomonadati</taxon>
        <taxon>Pseudomonadota</taxon>
        <taxon>Betaproteobacteria</taxon>
        <taxon>Burkholderiales</taxon>
        <taxon>Burkholderiaceae</taxon>
        <taxon>Paraburkholderia</taxon>
    </lineage>
</organism>
<keyword evidence="3" id="KW-0238">DNA-binding</keyword>
<evidence type="ECO:0000259" key="4">
    <source>
        <dbReference type="Pfam" id="PF01420"/>
    </source>
</evidence>
<dbReference type="Gene3D" id="3.90.220.20">
    <property type="entry name" value="DNA methylase specificity domains"/>
    <property type="match status" value="2"/>
</dbReference>
<dbReference type="GO" id="GO:0009307">
    <property type="term" value="P:DNA restriction-modification system"/>
    <property type="evidence" value="ECO:0007669"/>
    <property type="project" value="UniProtKB-KW"/>
</dbReference>
<dbReference type="SUPFAM" id="SSF116734">
    <property type="entry name" value="DNA methylase specificity domain"/>
    <property type="match status" value="2"/>
</dbReference>
<keyword evidence="7" id="KW-1185">Reference proteome</keyword>
<evidence type="ECO:0000256" key="1">
    <source>
        <dbReference type="ARBA" id="ARBA00010923"/>
    </source>
</evidence>
<dbReference type="GO" id="GO:0003677">
    <property type="term" value="F:DNA binding"/>
    <property type="evidence" value="ECO:0007669"/>
    <property type="project" value="UniProtKB-KW"/>
</dbReference>
<dbReference type="PANTHER" id="PTHR43140">
    <property type="entry name" value="TYPE-1 RESTRICTION ENZYME ECOKI SPECIFICITY PROTEIN"/>
    <property type="match status" value="1"/>
</dbReference>
<dbReference type="InterPro" id="IPR000055">
    <property type="entry name" value="Restrct_endonuc_typeI_TRD"/>
</dbReference>
<dbReference type="STRING" id="1462993.A6V36_01865"/>
<dbReference type="CDD" id="cd17261">
    <property type="entry name" value="RMtype1_S_EcoKI-TRD2-CR2_like"/>
    <property type="match status" value="1"/>
</dbReference>
<evidence type="ECO:0000313" key="5">
    <source>
        <dbReference type="EMBL" id="OAJ60565.1"/>
    </source>
</evidence>
<sequence length="584" mass="64646">MKLNEGFQLLATAPDGVARLRELIVSLAVQGKLVSQDPSDEPATTLLQRVRHEKDSLIADGHVKRDKPMQLIGHVDAPFAVPTAWVWTRFGAVVMDSEAGWSPSCENVPRTTGQWGVLKVSAVSWGKFRPEENKGLPGDLQPRPEYEVRRGDFLVSRANTEELVARSVIVETDEQALMMSDKIIRLRLSGLCEPQYLNLFNNGEDARRHYIKHASGTSSSMKNVSRDVILNLPIPLPPAAEQARVVAKVNELMGICDELEEQGRLEAEQHARLTTTLFDALAGSESPHALAENWARVAAHFDLLLDRPEAVDGLEQVILQLAVRGRLVPQDPKDEPASDLLKQIRAWRGRQIGEGKIKRGNPLPEFSEEDDAFELPEGWEAIRFGEIWDHSFYGPRFSNDDYVSKGGLPTIRTTDMSGGRIVLKDAPCVQVPDDKRDAYLVQRGDLLVTRSGSIGVMALFDLELDAIPSAYLIRIRFAEQVVPDYCLLFLTSPDGQEQMGLNTTSVGVPNVNATKMASFMMPLPPRAEQLRIVARVEELRRLCEDLRACLIARRTCQARFAEVLVEQATSTAPLVNTGALAAAA</sequence>
<proteinExistence type="inferred from homology"/>
<dbReference type="EMBL" id="LXKA01000110">
    <property type="protein sequence ID" value="OAJ64119.1"/>
    <property type="molecule type" value="Genomic_DNA"/>
</dbReference>
<evidence type="ECO:0000313" key="6">
    <source>
        <dbReference type="EMBL" id="OAJ64119.1"/>
    </source>
</evidence>
<dbReference type="OrthoDB" id="5298944at2"/>
<comment type="caution">
    <text evidence="6">The sequence shown here is derived from an EMBL/GenBank/DDBJ whole genome shotgun (WGS) entry which is preliminary data.</text>
</comment>